<evidence type="ECO:0000256" key="2">
    <source>
        <dbReference type="ARBA" id="ARBA00023015"/>
    </source>
</evidence>
<dbReference type="SUPFAM" id="SSF118290">
    <property type="entry name" value="WRKY DNA-binding domain"/>
    <property type="match status" value="1"/>
</dbReference>
<evidence type="ECO:0000313" key="9">
    <source>
        <dbReference type="Proteomes" id="UP001386955"/>
    </source>
</evidence>
<keyword evidence="9" id="KW-1185">Reference proteome</keyword>
<dbReference type="EMBL" id="JAYMYS010000004">
    <property type="protein sequence ID" value="KAK7396984.1"/>
    <property type="molecule type" value="Genomic_DNA"/>
</dbReference>
<protein>
    <recommendedName>
        <fullName evidence="7">WRKY domain-containing protein</fullName>
    </recommendedName>
</protein>
<comment type="subcellular location">
    <subcellularLocation>
        <location evidence="1">Nucleus</location>
    </subcellularLocation>
</comment>
<evidence type="ECO:0000259" key="7">
    <source>
        <dbReference type="PROSITE" id="PS50811"/>
    </source>
</evidence>
<dbReference type="Proteomes" id="UP001386955">
    <property type="component" value="Unassembled WGS sequence"/>
</dbReference>
<feature type="region of interest" description="Disordered" evidence="6">
    <location>
        <begin position="56"/>
        <end position="130"/>
    </location>
</feature>
<dbReference type="FunFam" id="2.20.25.80:FF:000003">
    <property type="entry name" value="WRKY transcription factor 57"/>
    <property type="match status" value="1"/>
</dbReference>
<dbReference type="PANTHER" id="PTHR31221:SF289">
    <property type="entry name" value="WRKY TRANSCRIPTION FACTOR 68"/>
    <property type="match status" value="1"/>
</dbReference>
<sequence>MENNKEMMGVKKEGYAIGSSAFPCNNYPFFDFSEDKGSLGFMELLGVQDYSPLLDVSLPQTSPQPSETKKDCSEVTNHQQQPATPNSSSISSASSEALNEEHNKTDHQPCQHSKTKEQLKAKKTNQKRQREPRFAFMTKSEVDHLEDGYRWRKYGQKAVKNSPFPRSYYRCTSVSCNVKKRVERSFADPSIVVTTYEGQHTHPSPVMGRSGVPNNFGSVMYGSGTYMSQYYQHHHQQLHVNALAFLSSSTSKNATTFPQETTALLSDYGLLQDVIPSHMNVRSYHWHDRIEMLGLGFQTGTIWVKVCLFCSVTVIHRKGIVGKYSSNLKDTVAKDLTQYAHRYSSRTSTVTRIQGNDESPYSGSGATFLIRLPRPQSISGSSHSLTHKQYKYIKL</sequence>
<feature type="domain" description="WRKY" evidence="7">
    <location>
        <begin position="140"/>
        <end position="205"/>
    </location>
</feature>
<proteinExistence type="predicted"/>
<dbReference type="PANTHER" id="PTHR31221">
    <property type="entry name" value="WRKY TRANSCRIPTION FACTOR PROTEIN 1-RELATED"/>
    <property type="match status" value="1"/>
</dbReference>
<accession>A0AAN9SHX5</accession>
<evidence type="ECO:0000256" key="5">
    <source>
        <dbReference type="ARBA" id="ARBA00023242"/>
    </source>
</evidence>
<evidence type="ECO:0000256" key="6">
    <source>
        <dbReference type="SAM" id="MobiDB-lite"/>
    </source>
</evidence>
<keyword evidence="2" id="KW-0805">Transcription regulation</keyword>
<keyword evidence="4" id="KW-0804">Transcription</keyword>
<name>A0AAN9SHX5_PSOTE</name>
<dbReference type="InterPro" id="IPR036576">
    <property type="entry name" value="WRKY_dom_sf"/>
</dbReference>
<dbReference type="Gene3D" id="2.20.25.80">
    <property type="entry name" value="WRKY domain"/>
    <property type="match status" value="1"/>
</dbReference>
<dbReference type="AlphaFoldDB" id="A0AAN9SHX5"/>
<evidence type="ECO:0000313" key="8">
    <source>
        <dbReference type="EMBL" id="KAK7396984.1"/>
    </source>
</evidence>
<dbReference type="GO" id="GO:0003700">
    <property type="term" value="F:DNA-binding transcription factor activity"/>
    <property type="evidence" value="ECO:0007669"/>
    <property type="project" value="InterPro"/>
</dbReference>
<keyword evidence="5" id="KW-0539">Nucleus</keyword>
<dbReference type="InterPro" id="IPR044810">
    <property type="entry name" value="WRKY_plant"/>
</dbReference>
<keyword evidence="3" id="KW-0238">DNA-binding</keyword>
<comment type="caution">
    <text evidence="8">The sequence shown here is derived from an EMBL/GenBank/DDBJ whole genome shotgun (WGS) entry which is preliminary data.</text>
</comment>
<reference evidence="8 9" key="1">
    <citation type="submission" date="2024-01" db="EMBL/GenBank/DDBJ databases">
        <title>The genomes of 5 underutilized Papilionoideae crops provide insights into root nodulation and disease resistanc.</title>
        <authorList>
            <person name="Jiang F."/>
        </authorList>
    </citation>
    <scope>NUCLEOTIDE SEQUENCE [LARGE SCALE GENOMIC DNA]</scope>
    <source>
        <strain evidence="8">DUOXIRENSHENG_FW03</strain>
        <tissue evidence="8">Leaves</tissue>
    </source>
</reference>
<dbReference type="Pfam" id="PF03106">
    <property type="entry name" value="WRKY"/>
    <property type="match status" value="1"/>
</dbReference>
<organism evidence="8 9">
    <name type="scientific">Psophocarpus tetragonolobus</name>
    <name type="common">Winged bean</name>
    <name type="synonym">Dolichos tetragonolobus</name>
    <dbReference type="NCBI Taxonomy" id="3891"/>
    <lineage>
        <taxon>Eukaryota</taxon>
        <taxon>Viridiplantae</taxon>
        <taxon>Streptophyta</taxon>
        <taxon>Embryophyta</taxon>
        <taxon>Tracheophyta</taxon>
        <taxon>Spermatophyta</taxon>
        <taxon>Magnoliopsida</taxon>
        <taxon>eudicotyledons</taxon>
        <taxon>Gunneridae</taxon>
        <taxon>Pentapetalae</taxon>
        <taxon>rosids</taxon>
        <taxon>fabids</taxon>
        <taxon>Fabales</taxon>
        <taxon>Fabaceae</taxon>
        <taxon>Papilionoideae</taxon>
        <taxon>50 kb inversion clade</taxon>
        <taxon>NPAAA clade</taxon>
        <taxon>indigoferoid/millettioid clade</taxon>
        <taxon>Phaseoleae</taxon>
        <taxon>Psophocarpus</taxon>
    </lineage>
</organism>
<feature type="compositionally biased region" description="Basic and acidic residues" evidence="6">
    <location>
        <begin position="99"/>
        <end position="120"/>
    </location>
</feature>
<dbReference type="GO" id="GO:0005634">
    <property type="term" value="C:nucleus"/>
    <property type="evidence" value="ECO:0007669"/>
    <property type="project" value="UniProtKB-SubCell"/>
</dbReference>
<evidence type="ECO:0000256" key="1">
    <source>
        <dbReference type="ARBA" id="ARBA00004123"/>
    </source>
</evidence>
<gene>
    <name evidence="8" type="ORF">VNO78_18148</name>
</gene>
<feature type="compositionally biased region" description="Polar residues" evidence="6">
    <location>
        <begin position="74"/>
        <end position="86"/>
    </location>
</feature>
<dbReference type="SMART" id="SM00774">
    <property type="entry name" value="WRKY"/>
    <property type="match status" value="1"/>
</dbReference>
<evidence type="ECO:0000256" key="4">
    <source>
        <dbReference type="ARBA" id="ARBA00023163"/>
    </source>
</evidence>
<dbReference type="GO" id="GO:0043565">
    <property type="term" value="F:sequence-specific DNA binding"/>
    <property type="evidence" value="ECO:0007669"/>
    <property type="project" value="InterPro"/>
</dbReference>
<dbReference type="InterPro" id="IPR003657">
    <property type="entry name" value="WRKY_dom"/>
</dbReference>
<dbReference type="PROSITE" id="PS50811">
    <property type="entry name" value="WRKY"/>
    <property type="match status" value="1"/>
</dbReference>
<evidence type="ECO:0000256" key="3">
    <source>
        <dbReference type="ARBA" id="ARBA00023125"/>
    </source>
</evidence>